<dbReference type="Pfam" id="PF16197">
    <property type="entry name" value="KAsynt_C_assoc"/>
    <property type="match status" value="1"/>
</dbReference>
<dbReference type="EMBL" id="PXWG01000001">
    <property type="protein sequence ID" value="PSJ30656.1"/>
    <property type="molecule type" value="Genomic_DNA"/>
</dbReference>
<dbReference type="InterPro" id="IPR016036">
    <property type="entry name" value="Malonyl_transacylase_ACP-bd"/>
</dbReference>
<dbReference type="SUPFAM" id="SSF52151">
    <property type="entry name" value="FabD/lysophospholipase-like"/>
    <property type="match status" value="1"/>
</dbReference>
<dbReference type="SUPFAM" id="SSF53901">
    <property type="entry name" value="Thiolase-like"/>
    <property type="match status" value="1"/>
</dbReference>
<keyword evidence="3" id="KW-0808">Transferase</keyword>
<dbReference type="Pfam" id="PF08240">
    <property type="entry name" value="ADH_N"/>
    <property type="match status" value="1"/>
</dbReference>
<evidence type="ECO:0000256" key="3">
    <source>
        <dbReference type="ARBA" id="ARBA00022679"/>
    </source>
</evidence>
<dbReference type="PROSITE" id="PS52019">
    <property type="entry name" value="PKS_MFAS_DH"/>
    <property type="match status" value="1"/>
</dbReference>
<feature type="domain" description="Carrier" evidence="9">
    <location>
        <begin position="2484"/>
        <end position="2562"/>
    </location>
</feature>
<feature type="region of interest" description="Disordered" evidence="8">
    <location>
        <begin position="1496"/>
        <end position="1518"/>
    </location>
</feature>
<dbReference type="InterPro" id="IPR009081">
    <property type="entry name" value="PP-bd_ACP"/>
</dbReference>
<evidence type="ECO:0008006" key="14">
    <source>
        <dbReference type="Google" id="ProtNLM"/>
    </source>
</evidence>
<dbReference type="FunFam" id="3.40.50.720:FF:000209">
    <property type="entry name" value="Polyketide synthase Pks12"/>
    <property type="match status" value="1"/>
</dbReference>
<feature type="compositionally biased region" description="Polar residues" evidence="8">
    <location>
        <begin position="1650"/>
        <end position="1659"/>
    </location>
</feature>
<dbReference type="SMART" id="SM00827">
    <property type="entry name" value="PKS_AT"/>
    <property type="match status" value="1"/>
</dbReference>
<dbReference type="InterPro" id="IPR049551">
    <property type="entry name" value="PKS_DH_C"/>
</dbReference>
<dbReference type="SMART" id="SM00822">
    <property type="entry name" value="PKS_KR"/>
    <property type="match status" value="1"/>
</dbReference>
<dbReference type="InterPro" id="IPR057326">
    <property type="entry name" value="KR_dom"/>
</dbReference>
<dbReference type="GO" id="GO:0004315">
    <property type="term" value="F:3-oxoacyl-[acyl-carrier-protein] synthase activity"/>
    <property type="evidence" value="ECO:0007669"/>
    <property type="project" value="InterPro"/>
</dbReference>
<dbReference type="Gene3D" id="3.40.47.10">
    <property type="match status" value="1"/>
</dbReference>
<dbReference type="InterPro" id="IPR011032">
    <property type="entry name" value="GroES-like_sf"/>
</dbReference>
<dbReference type="SUPFAM" id="SSF50129">
    <property type="entry name" value="GroES-like"/>
    <property type="match status" value="1"/>
</dbReference>
<dbReference type="InterPro" id="IPR049900">
    <property type="entry name" value="PKS_mFAS_DH"/>
</dbReference>
<dbReference type="InterPro" id="IPR020841">
    <property type="entry name" value="PKS_Beta-ketoAc_synthase_dom"/>
</dbReference>
<dbReference type="Pfam" id="PF02801">
    <property type="entry name" value="Ketoacyl-synt_C"/>
    <property type="match status" value="1"/>
</dbReference>
<feature type="active site" description="Proton acceptor; for dehydratase activity" evidence="7">
    <location>
        <position position="965"/>
    </location>
</feature>
<evidence type="ECO:0000256" key="7">
    <source>
        <dbReference type="PROSITE-ProRule" id="PRU01363"/>
    </source>
</evidence>
<dbReference type="OrthoDB" id="4537517at2"/>
<protein>
    <recommendedName>
        <fullName evidence="14">Polyketide synthase</fullName>
    </recommendedName>
</protein>
<evidence type="ECO:0000259" key="10">
    <source>
        <dbReference type="PROSITE" id="PS52004"/>
    </source>
</evidence>
<dbReference type="CDD" id="cd05195">
    <property type="entry name" value="enoyl_red"/>
    <property type="match status" value="1"/>
</dbReference>
<comment type="caution">
    <text evidence="12">The sequence shown here is derived from an EMBL/GenBank/DDBJ whole genome shotgun (WGS) entry which is preliminary data.</text>
</comment>
<dbReference type="InterPro" id="IPR013217">
    <property type="entry name" value="Methyltransf_12"/>
</dbReference>
<sequence length="2578" mass="271529">MSDRRAVPSVPSPPSVPSVPSDAIAVVGVSCRLPGGIRDLGGLWDALAGGRDLVTAAPPDGRFDVGRFLDPDPAFPGKSYTFAGGYLDNVTDFDAEYFGISPREAQRMDPQQRLLLEMTAEAFDDAGIDPAGLAGSDTAVFVGVADTSYGVLQMLRSEDIDPHTMTGGAASIAANRLSYAFDLRGPSMAVDTACSSSLVAVHQACEGLRAGRSRVAVAGGVSLLISPHAYVGFSRASMLSPRGRCAAFSAAADGYVRSEGGGVVLLKRLSDALADGDRVQAVIAASGTNTDGRTPHLPVPSAEMQRRLLTDVHARAGAGADDLVYFEAHGTGTPVGDPLECLAVGQAVAARRSSGPLPIGSVKSNLGHSEPASGMAGLFKAMLVLRHGLIPATLHSVPLNPAIDFRGLNLEPVGAMRPVARREGLGGVLGGGGFVGVNSFGFGGANAHVVLAGAPAPIPPASTAPPVPPVPPGHVRHGLLPLVISARSREALAETARVMAERLAAVASEDFYDLCWTACRRRAQHPYRLAVLAATPEDAARQLREAAQDEGELRAPEGAVAGGRVAFVFSGNGSQWPGMAADLMAGEPVFRAAVEEADAHLAPRLGWSVAGLLAAGAQGAGLVSRMADTRYAQPALFAVQSGLVALLAHYGVRPQAVVGHSVGEVAAAYVCGALDLPAAARIVAERSLAQAATAGKGRMAVAALTPREAEKEIASYAGLLEIGAVNSGRDVTVSGDHRSLRELGERLAGRGVPFRVLDVDHAFHSSAMDGIEEPLRDALAGLSSAGPRVPMYSTVTARRVRRGQLGAGYWWDNVRRPVRFDEAVRRMAEDGGGLGAVVEIGPQPSLRGPLSRIAAEYGGRAFPVVPTLGRECGGVAAVRRAAARLAAADVGTDWDRWFPRPGRVVDLPAYAWQRKRHWFGTPEHWIRTSGDGIVVHPLLGERAPVLEPTWHTTLERTRCPWLAGHRVGGAAVMPATAYLEMALAAGREVFGDAVELDCVDISRMLPLDWDAKGIRLQTSLSDEDGVFRVASRAGDTDGWRLHARGRARRLAGAAPPGLDAARARERTTRAVTGSEHYAAAERRGLAYGPAFRVLRDLRVGDGEVLAAYRHEEPDEGYDARGGYGGYVVHPALLDGALQAGILLLPGTTDTYLPAAVGRLRMWRTPDPAGLVHVRERSRTPHEVVCDITVTDAGGRVSAELEGCRLHRSALHDDLPQEYATVMRAATLPGRRTPPASAPPPPPPPPPPAVLAAARPEIGTVLESWDGGQHARCMDALARAAAHGAAEAFAAILPERAPVAFGFDDLAAAGVLPGYRSYVGMLARMAQRYGLLEESESRESGRRGWALRRPGDFKGALREVLREHPAYPATAALHGRGGLHLADVLTGRRDPAELLFQDSGPPLMRQLRDTEPACAVQYRIAAAVVRAFVRTAPGDGPLRVLEVGAGGGGLTARLLPLFPPERTEYVYADVSRAHFSMAQERFAAYDFVDYRTFDLDPDPGHDHDHDHNGSGNGNDPAGYAQVMPAESFDLIVAGHSLHAARDVAAGVRRLARLLAPGGSLLAVEAHDPEAFALGAAMLPGFWRTEGTGPQSGSVLVSRAQWSAVFEENGFGAPAQAVPARGPAGDDFSVFLARRDAALPRENTHRDASLPLENSSAPTGRQDQENRENPSADWLVITEDGSEPDLITSLAGRLTGDPGSVRTVTAGEVREVLHDIGPTGVRAVLVLSEEQDRAVPEDPGAAVDLAVRRVATLRELARACSGHGRSALRQLTLVTHPTGALPSPERAACPGQAAAWGAARTLANEVTHVSVRRVSLERGAQPEQDACRLAEELLAEAPGEDEVALTRGGRFVPRVVRASAPVVPSSARTGSSYRLSVEGLGLGYRLRWDEAPVPRPDTGEVVVGVRAAALNYRDVMVVTGLLPAVAEDGVASERLLGLECAGVVTAVGPGVRGLSVGDRVFGTAAGAFAGHVRARASMVRRIPGRLAFTEAVTLPTVFLTVQHSLEHLARLHRGEVLLVHGGAGGVGLAALQYARRVGARVVATAGSPAKRDLLRVLGVDHVLDSRGADFADRVRQLTGGHGADVVLNSLSGQGMARGMEVLAGGGRFVELGKQDVYANRRALLRPLAGNTSFFVVDVAQMTASGSGAASAAFGTVARRAERGEYRPLPHHVFPAHRIDEAFRLMQHSRHIGKVVVSFGEPVPVRPACEQQRMDPEGTYLVTGGLSGLGASTALWLAERGARYLALTGRRGGATPGAAALLARLAARGVSADAYGVDVTDAGAMEVLVRDLDAGGRPLRGVVHAAMHLEDDKLTGLDDERIRAVLAPKLGGALVLDRLTRGRGAGFLAYSSMNVWAGSIQQAGYSAGNLFVEALARVRLRAGEPARAVAWGAIGDTGYAARHGLNAALAKAGLRPVAPGEACAALDTFHSWGTEVAGFGRCDWARMAMIMPSLTAPRFRQVMPPGTDSDHRSDELLVQLAATRPEEAADRLEQAVATVTAGILHLPVESLDRARPLQEYGLDSLMNMELLAKLRGRFPCELAAMDLLHSDGSIRSIGTTLLRRLAEAPEDRALPVPRPRG</sequence>
<feature type="region of interest" description="C-terminal hotdog fold" evidence="7">
    <location>
        <begin position="1068"/>
        <end position="1214"/>
    </location>
</feature>
<dbReference type="GO" id="GO:0004312">
    <property type="term" value="F:fatty acid synthase activity"/>
    <property type="evidence" value="ECO:0007669"/>
    <property type="project" value="TreeGrafter"/>
</dbReference>
<dbReference type="SUPFAM" id="SSF47336">
    <property type="entry name" value="ACP-like"/>
    <property type="match status" value="1"/>
</dbReference>
<dbReference type="Pfam" id="PF14765">
    <property type="entry name" value="PS-DH"/>
    <property type="match status" value="1"/>
</dbReference>
<dbReference type="SMART" id="SM00826">
    <property type="entry name" value="PKS_DH"/>
    <property type="match status" value="1"/>
</dbReference>
<dbReference type="Pfam" id="PF13602">
    <property type="entry name" value="ADH_zinc_N_2"/>
    <property type="match status" value="1"/>
</dbReference>
<accession>A0A9X7PK13</accession>
<feature type="region of interest" description="Disordered" evidence="8">
    <location>
        <begin position="1228"/>
        <end position="1248"/>
    </location>
</feature>
<keyword evidence="4" id="KW-0521">NADP</keyword>
<dbReference type="SMART" id="SM00825">
    <property type="entry name" value="PKS_KS"/>
    <property type="match status" value="1"/>
</dbReference>
<evidence type="ECO:0000256" key="4">
    <source>
        <dbReference type="ARBA" id="ARBA00022857"/>
    </source>
</evidence>
<dbReference type="Pfam" id="PF08242">
    <property type="entry name" value="Methyltransf_12"/>
    <property type="match status" value="1"/>
</dbReference>
<feature type="region of interest" description="N-terminal hotdog fold" evidence="7">
    <location>
        <begin position="936"/>
        <end position="1054"/>
    </location>
</feature>
<dbReference type="GO" id="GO:0008270">
    <property type="term" value="F:zinc ion binding"/>
    <property type="evidence" value="ECO:0007669"/>
    <property type="project" value="InterPro"/>
</dbReference>
<dbReference type="InterPro" id="IPR050091">
    <property type="entry name" value="PKS_NRPS_Biosynth_Enz"/>
</dbReference>
<dbReference type="Pfam" id="PF00698">
    <property type="entry name" value="Acyl_transf_1"/>
    <property type="match status" value="1"/>
</dbReference>
<organism evidence="12 13">
    <name type="scientific">Streptosporangium nondiastaticum</name>
    <dbReference type="NCBI Taxonomy" id="35764"/>
    <lineage>
        <taxon>Bacteria</taxon>
        <taxon>Bacillati</taxon>
        <taxon>Actinomycetota</taxon>
        <taxon>Actinomycetes</taxon>
        <taxon>Streptosporangiales</taxon>
        <taxon>Streptosporangiaceae</taxon>
        <taxon>Streptosporangium</taxon>
    </lineage>
</organism>
<dbReference type="InterPro" id="IPR029063">
    <property type="entry name" value="SAM-dependent_MTases_sf"/>
</dbReference>
<dbReference type="Pfam" id="PF08659">
    <property type="entry name" value="KR"/>
    <property type="match status" value="1"/>
</dbReference>
<keyword evidence="13" id="KW-1185">Reference proteome</keyword>
<dbReference type="InterPro" id="IPR016035">
    <property type="entry name" value="Acyl_Trfase/lysoPLipase"/>
</dbReference>
<dbReference type="SUPFAM" id="SSF51735">
    <property type="entry name" value="NAD(P)-binding Rossmann-fold domains"/>
    <property type="match status" value="3"/>
</dbReference>
<feature type="domain" description="PKS/mFAS DH" evidence="11">
    <location>
        <begin position="936"/>
        <end position="1214"/>
    </location>
</feature>
<dbReference type="PROSITE" id="PS01162">
    <property type="entry name" value="QOR_ZETA_CRYSTAL"/>
    <property type="match status" value="1"/>
</dbReference>
<dbReference type="InterPro" id="IPR042104">
    <property type="entry name" value="PKS_dehydratase_sf"/>
</dbReference>
<dbReference type="GO" id="GO:0031177">
    <property type="term" value="F:phosphopantetheine binding"/>
    <property type="evidence" value="ECO:0007669"/>
    <property type="project" value="InterPro"/>
</dbReference>
<dbReference type="InterPro" id="IPR001227">
    <property type="entry name" value="Ac_transferase_dom_sf"/>
</dbReference>
<keyword evidence="2" id="KW-0597">Phosphoprotein</keyword>
<reference evidence="12 13" key="1">
    <citation type="submission" date="2018-03" db="EMBL/GenBank/DDBJ databases">
        <title>Chitinolytic properties of Streptosporangium nondiastaticum TBG75A20.</title>
        <authorList>
            <person name="Gayathri V."/>
            <person name="Shiburaj S."/>
        </authorList>
    </citation>
    <scope>NUCLEOTIDE SEQUENCE [LARGE SCALE GENOMIC DNA]</scope>
    <source>
        <strain evidence="12 13">TBG75A20</strain>
    </source>
</reference>
<dbReference type="Gene3D" id="3.90.180.10">
    <property type="entry name" value="Medium-chain alcohol dehydrogenases, catalytic domain"/>
    <property type="match status" value="1"/>
</dbReference>
<feature type="domain" description="Ketosynthase family 3 (KS3)" evidence="10">
    <location>
        <begin position="21"/>
        <end position="453"/>
    </location>
</feature>
<dbReference type="InterPro" id="IPR014031">
    <property type="entry name" value="Ketoacyl_synth_C"/>
</dbReference>
<feature type="compositionally biased region" description="Pro residues" evidence="8">
    <location>
        <begin position="1235"/>
        <end position="1248"/>
    </location>
</feature>
<dbReference type="InterPro" id="IPR036736">
    <property type="entry name" value="ACP-like_sf"/>
</dbReference>
<dbReference type="PROSITE" id="PS50075">
    <property type="entry name" value="CARRIER"/>
    <property type="match status" value="1"/>
</dbReference>
<dbReference type="PROSITE" id="PS52004">
    <property type="entry name" value="KS3_2"/>
    <property type="match status" value="1"/>
</dbReference>
<evidence type="ECO:0000313" key="13">
    <source>
        <dbReference type="Proteomes" id="UP000242427"/>
    </source>
</evidence>
<gene>
    <name evidence="12" type="ORF">B7P34_01245</name>
</gene>
<dbReference type="CDD" id="cd00833">
    <property type="entry name" value="PKS"/>
    <property type="match status" value="1"/>
</dbReference>
<proteinExistence type="predicted"/>
<keyword evidence="5" id="KW-0511">Multifunctional enzyme</keyword>
<dbReference type="InterPro" id="IPR013154">
    <property type="entry name" value="ADH-like_N"/>
</dbReference>
<evidence type="ECO:0000256" key="6">
    <source>
        <dbReference type="ARBA" id="ARBA00023315"/>
    </source>
</evidence>
<evidence type="ECO:0000313" key="12">
    <source>
        <dbReference type="EMBL" id="PSJ30656.1"/>
    </source>
</evidence>
<dbReference type="Pfam" id="PF00550">
    <property type="entry name" value="PP-binding"/>
    <property type="match status" value="1"/>
</dbReference>
<dbReference type="InterPro" id="IPR036291">
    <property type="entry name" value="NAD(P)-bd_dom_sf"/>
</dbReference>
<dbReference type="InterPro" id="IPR020806">
    <property type="entry name" value="PKS_PP-bd"/>
</dbReference>
<dbReference type="SMART" id="SM00829">
    <property type="entry name" value="PKS_ER"/>
    <property type="match status" value="1"/>
</dbReference>
<dbReference type="InterPro" id="IPR014043">
    <property type="entry name" value="Acyl_transferase_dom"/>
</dbReference>
<evidence type="ECO:0000256" key="8">
    <source>
        <dbReference type="SAM" id="MobiDB-lite"/>
    </source>
</evidence>
<dbReference type="InterPro" id="IPR020807">
    <property type="entry name" value="PKS_DH"/>
</dbReference>
<dbReference type="Gene3D" id="3.10.129.110">
    <property type="entry name" value="Polyketide synthase dehydratase"/>
    <property type="match status" value="1"/>
</dbReference>
<dbReference type="Gene3D" id="1.10.1200.10">
    <property type="entry name" value="ACP-like"/>
    <property type="match status" value="1"/>
</dbReference>
<dbReference type="Pfam" id="PF00109">
    <property type="entry name" value="ketoacyl-synt"/>
    <property type="match status" value="1"/>
</dbReference>
<dbReference type="InterPro" id="IPR018201">
    <property type="entry name" value="Ketoacyl_synth_AS"/>
</dbReference>
<dbReference type="Proteomes" id="UP000242427">
    <property type="component" value="Unassembled WGS sequence"/>
</dbReference>
<dbReference type="InterPro" id="IPR014030">
    <property type="entry name" value="Ketoacyl_synth_N"/>
</dbReference>
<dbReference type="PROSITE" id="PS00606">
    <property type="entry name" value="KS3_1"/>
    <property type="match status" value="1"/>
</dbReference>
<dbReference type="InterPro" id="IPR016039">
    <property type="entry name" value="Thiolase-like"/>
</dbReference>
<dbReference type="InterPro" id="IPR032821">
    <property type="entry name" value="PKS_assoc"/>
</dbReference>
<dbReference type="GO" id="GO:0006633">
    <property type="term" value="P:fatty acid biosynthetic process"/>
    <property type="evidence" value="ECO:0007669"/>
    <property type="project" value="InterPro"/>
</dbReference>
<dbReference type="InterPro" id="IPR049552">
    <property type="entry name" value="PKS_DH_N"/>
</dbReference>
<dbReference type="Gene3D" id="3.40.50.720">
    <property type="entry name" value="NAD(P)-binding Rossmann-like Domain"/>
    <property type="match status" value="3"/>
</dbReference>
<dbReference type="Gene3D" id="3.40.50.150">
    <property type="entry name" value="Vaccinia Virus protein VP39"/>
    <property type="match status" value="1"/>
</dbReference>
<keyword evidence="1" id="KW-0596">Phosphopantetheine</keyword>
<dbReference type="Gene3D" id="3.40.366.10">
    <property type="entry name" value="Malonyl-Coenzyme A Acyl Carrier Protein, domain 2"/>
    <property type="match status" value="1"/>
</dbReference>
<dbReference type="PANTHER" id="PTHR43775:SF37">
    <property type="entry name" value="SI:DKEY-61P9.11"/>
    <property type="match status" value="1"/>
</dbReference>
<dbReference type="PANTHER" id="PTHR43775">
    <property type="entry name" value="FATTY ACID SYNTHASE"/>
    <property type="match status" value="1"/>
</dbReference>
<dbReference type="Gene3D" id="3.30.70.3290">
    <property type="match status" value="1"/>
</dbReference>
<feature type="active site" description="Proton donor; for dehydratase activity" evidence="7">
    <location>
        <position position="1134"/>
    </location>
</feature>
<evidence type="ECO:0000256" key="5">
    <source>
        <dbReference type="ARBA" id="ARBA00023268"/>
    </source>
</evidence>
<dbReference type="InterPro" id="IPR020843">
    <property type="entry name" value="ER"/>
</dbReference>
<dbReference type="InterPro" id="IPR002364">
    <property type="entry name" value="Quin_OxRdtase/zeta-crystal_CS"/>
</dbReference>
<dbReference type="Pfam" id="PF21089">
    <property type="entry name" value="PKS_DH_N"/>
    <property type="match status" value="1"/>
</dbReference>
<keyword evidence="6" id="KW-0012">Acyltransferase</keyword>
<dbReference type="InterPro" id="IPR013968">
    <property type="entry name" value="PKS_KR"/>
</dbReference>
<dbReference type="GO" id="GO:0016491">
    <property type="term" value="F:oxidoreductase activity"/>
    <property type="evidence" value="ECO:0007669"/>
    <property type="project" value="InterPro"/>
</dbReference>
<evidence type="ECO:0000256" key="1">
    <source>
        <dbReference type="ARBA" id="ARBA00022450"/>
    </source>
</evidence>
<feature type="compositionally biased region" description="Basic and acidic residues" evidence="8">
    <location>
        <begin position="1496"/>
        <end position="1507"/>
    </location>
</feature>
<dbReference type="SUPFAM" id="SSF53335">
    <property type="entry name" value="S-adenosyl-L-methionine-dependent methyltransferases"/>
    <property type="match status" value="1"/>
</dbReference>
<name>A0A9X7PK13_9ACTN</name>
<dbReference type="CDD" id="cd02440">
    <property type="entry name" value="AdoMet_MTases"/>
    <property type="match status" value="1"/>
</dbReference>
<evidence type="ECO:0000256" key="2">
    <source>
        <dbReference type="ARBA" id="ARBA00022553"/>
    </source>
</evidence>
<evidence type="ECO:0000259" key="11">
    <source>
        <dbReference type="PROSITE" id="PS52019"/>
    </source>
</evidence>
<feature type="region of interest" description="Disordered" evidence="8">
    <location>
        <begin position="1640"/>
        <end position="1668"/>
    </location>
</feature>
<dbReference type="SUPFAM" id="SSF55048">
    <property type="entry name" value="Probable ACP-binding domain of malonyl-CoA ACP transacylase"/>
    <property type="match status" value="1"/>
</dbReference>
<dbReference type="SMART" id="SM00823">
    <property type="entry name" value="PKS_PP"/>
    <property type="match status" value="1"/>
</dbReference>
<evidence type="ECO:0000259" key="9">
    <source>
        <dbReference type="PROSITE" id="PS50075"/>
    </source>
</evidence>